<dbReference type="AlphaFoldDB" id="A0A0V1G8S1"/>
<gene>
    <name evidence="1" type="ORF">T11_11463</name>
</gene>
<keyword evidence="2" id="KW-1185">Reference proteome</keyword>
<dbReference type="EMBL" id="JYDP01004942">
    <property type="protein sequence ID" value="KRY94492.1"/>
    <property type="molecule type" value="Genomic_DNA"/>
</dbReference>
<dbReference type="Proteomes" id="UP000055024">
    <property type="component" value="Unassembled WGS sequence"/>
</dbReference>
<accession>A0A0V1G8S1</accession>
<comment type="caution">
    <text evidence="1">The sequence shown here is derived from an EMBL/GenBank/DDBJ whole genome shotgun (WGS) entry which is preliminary data.</text>
</comment>
<sequence>MAVNLIMQPQQFLSLVSSCWLYYENSSDVGIQNFSAVTFRPLMVL</sequence>
<protein>
    <submittedName>
        <fullName evidence="1">Uncharacterized protein</fullName>
    </submittedName>
</protein>
<reference evidence="1" key="1">
    <citation type="submission" date="2015-01" db="EMBL/GenBank/DDBJ databases">
        <title>Evolution of Trichinella species and genotypes.</title>
        <authorList>
            <person name="Korhonen P.K."/>
            <person name="Edoardo P."/>
            <person name="Giuseppe L.R."/>
            <person name="Gasser R.B."/>
        </authorList>
    </citation>
    <scope>NUCLEOTIDE SEQUENCE [LARGE SCALE GENOMIC DNA]</scope>
    <source>
        <strain evidence="1">ISS1029</strain>
    </source>
</reference>
<organism evidence="1 2">
    <name type="scientific">Trichinella zimbabwensis</name>
    <dbReference type="NCBI Taxonomy" id="268475"/>
    <lineage>
        <taxon>Eukaryota</taxon>
        <taxon>Metazoa</taxon>
        <taxon>Ecdysozoa</taxon>
        <taxon>Nematoda</taxon>
        <taxon>Enoplea</taxon>
        <taxon>Dorylaimia</taxon>
        <taxon>Trichinellida</taxon>
        <taxon>Trichinellidae</taxon>
        <taxon>Trichinella</taxon>
    </lineage>
</organism>
<proteinExistence type="predicted"/>
<name>A0A0V1G8S1_9BILA</name>
<evidence type="ECO:0000313" key="2">
    <source>
        <dbReference type="Proteomes" id="UP000055024"/>
    </source>
</evidence>
<evidence type="ECO:0000313" key="1">
    <source>
        <dbReference type="EMBL" id="KRY94492.1"/>
    </source>
</evidence>